<dbReference type="SUPFAM" id="SSF48498">
    <property type="entry name" value="Tetracyclin repressor-like, C-terminal domain"/>
    <property type="match status" value="1"/>
</dbReference>
<keyword evidence="1" id="KW-0805">Transcription regulation</keyword>
<dbReference type="Gene3D" id="1.10.357.10">
    <property type="entry name" value="Tetracycline Repressor, domain 2"/>
    <property type="match status" value="1"/>
</dbReference>
<sequence length="231" mass="25477">MDGVGRRRSRRGEGEQLRADVLGAVNRLLDEWGSDEKLTMRAVAKEVGVAAPSIYLHFSDKSELVWAALADKYEQLAQQMRQADLTAAAPGARERLRAQVHAYCDFARKNAGHYRLMYEIRQPPVEISKAGRHPARLVSRTLRHALARCADEGYPLTQPLHQAANTLWTGLHGLVSIQHSLAIESPPVILKGMADGLVDILVSTQRGDGPPYPPQTEVDRFVATVIDDSAL</sequence>
<keyword evidence="2 4" id="KW-0238">DNA-binding</keyword>
<keyword evidence="6" id="KW-0614">Plasmid</keyword>
<evidence type="ECO:0000259" key="5">
    <source>
        <dbReference type="PROSITE" id="PS50977"/>
    </source>
</evidence>
<dbReference type="InterPro" id="IPR001647">
    <property type="entry name" value="HTH_TetR"/>
</dbReference>
<proteinExistence type="predicted"/>
<dbReference type="EMBL" id="CP163442">
    <property type="protein sequence ID" value="XDQ50113.1"/>
    <property type="molecule type" value="Genomic_DNA"/>
</dbReference>
<evidence type="ECO:0000256" key="3">
    <source>
        <dbReference type="ARBA" id="ARBA00023163"/>
    </source>
</evidence>
<dbReference type="Pfam" id="PF00440">
    <property type="entry name" value="TetR_N"/>
    <property type="match status" value="1"/>
</dbReference>
<evidence type="ECO:0000256" key="2">
    <source>
        <dbReference type="ARBA" id="ARBA00023125"/>
    </source>
</evidence>
<protein>
    <submittedName>
        <fullName evidence="6">TetR/AcrR family transcriptional regulator</fullName>
    </submittedName>
</protein>
<dbReference type="PROSITE" id="PS50977">
    <property type="entry name" value="HTH_TETR_2"/>
    <property type="match status" value="1"/>
</dbReference>
<dbReference type="PANTHER" id="PTHR30055:SF220">
    <property type="entry name" value="TETR-FAMILY REGULATORY PROTEIN"/>
    <property type="match status" value="1"/>
</dbReference>
<name>A0AB39R2N7_9ACTN</name>
<dbReference type="InterPro" id="IPR050109">
    <property type="entry name" value="HTH-type_TetR-like_transc_reg"/>
</dbReference>
<dbReference type="GO" id="GO:0003700">
    <property type="term" value="F:DNA-binding transcription factor activity"/>
    <property type="evidence" value="ECO:0007669"/>
    <property type="project" value="TreeGrafter"/>
</dbReference>
<feature type="domain" description="HTH tetR-type" evidence="5">
    <location>
        <begin position="15"/>
        <end position="76"/>
    </location>
</feature>
<dbReference type="GO" id="GO:0000976">
    <property type="term" value="F:transcription cis-regulatory region binding"/>
    <property type="evidence" value="ECO:0007669"/>
    <property type="project" value="TreeGrafter"/>
</dbReference>
<dbReference type="PANTHER" id="PTHR30055">
    <property type="entry name" value="HTH-TYPE TRANSCRIPTIONAL REGULATOR RUTR"/>
    <property type="match status" value="1"/>
</dbReference>
<gene>
    <name evidence="6" type="ORF">AB5J52_49390</name>
</gene>
<dbReference type="Pfam" id="PF13305">
    <property type="entry name" value="TetR_C_33"/>
    <property type="match status" value="1"/>
</dbReference>
<dbReference type="AlphaFoldDB" id="A0AB39R2N7"/>
<dbReference type="RefSeq" id="WP_369228635.1">
    <property type="nucleotide sequence ID" value="NZ_CP163442.1"/>
</dbReference>
<organism evidence="6">
    <name type="scientific">Streptomyces sp. R39</name>
    <dbReference type="NCBI Taxonomy" id="3238631"/>
    <lineage>
        <taxon>Bacteria</taxon>
        <taxon>Bacillati</taxon>
        <taxon>Actinomycetota</taxon>
        <taxon>Actinomycetes</taxon>
        <taxon>Kitasatosporales</taxon>
        <taxon>Streptomycetaceae</taxon>
        <taxon>Streptomyces</taxon>
    </lineage>
</organism>
<evidence type="ECO:0000256" key="1">
    <source>
        <dbReference type="ARBA" id="ARBA00023015"/>
    </source>
</evidence>
<keyword evidence="3" id="KW-0804">Transcription</keyword>
<dbReference type="SUPFAM" id="SSF46689">
    <property type="entry name" value="Homeodomain-like"/>
    <property type="match status" value="1"/>
</dbReference>
<dbReference type="InterPro" id="IPR025996">
    <property type="entry name" value="MT1864/Rv1816-like_C"/>
</dbReference>
<dbReference type="InterPro" id="IPR009057">
    <property type="entry name" value="Homeodomain-like_sf"/>
</dbReference>
<feature type="DNA-binding region" description="H-T-H motif" evidence="4">
    <location>
        <begin position="39"/>
        <end position="58"/>
    </location>
</feature>
<evidence type="ECO:0000256" key="4">
    <source>
        <dbReference type="PROSITE-ProRule" id="PRU00335"/>
    </source>
</evidence>
<accession>A0AB39R2N7</accession>
<reference evidence="6" key="1">
    <citation type="submission" date="2024-07" db="EMBL/GenBank/DDBJ databases">
        <authorList>
            <person name="Yu S.T."/>
        </authorList>
    </citation>
    <scope>NUCLEOTIDE SEQUENCE</scope>
    <source>
        <strain evidence="6">R39</strain>
        <plasmid evidence="6">unnamed1</plasmid>
    </source>
</reference>
<evidence type="ECO:0000313" key="6">
    <source>
        <dbReference type="EMBL" id="XDQ50113.1"/>
    </source>
</evidence>
<dbReference type="InterPro" id="IPR036271">
    <property type="entry name" value="Tet_transcr_reg_TetR-rel_C_sf"/>
</dbReference>
<geneLocation type="plasmid" evidence="6">
    <name>unnamed1</name>
</geneLocation>